<dbReference type="InterPro" id="IPR036890">
    <property type="entry name" value="HATPase_C_sf"/>
</dbReference>
<evidence type="ECO:0000256" key="8">
    <source>
        <dbReference type="SAM" id="Phobius"/>
    </source>
</evidence>
<evidence type="ECO:0000256" key="3">
    <source>
        <dbReference type="ARBA" id="ARBA00012438"/>
    </source>
</evidence>
<evidence type="ECO:0000313" key="11">
    <source>
        <dbReference type="EMBL" id="QIZ73529.1"/>
    </source>
</evidence>
<reference evidence="11 12" key="1">
    <citation type="submission" date="2020-04" db="EMBL/GenBank/DDBJ databases">
        <authorList>
            <person name="Basu S."/>
            <person name="Maruthanayagam V."/>
            <person name="Chakraborty S."/>
            <person name="Pramanik A."/>
            <person name="Mukherjee J."/>
            <person name="Brink B."/>
        </authorList>
    </citation>
    <scope>NUCLEOTIDE SEQUENCE [LARGE SCALE GENOMIC DNA]</scope>
    <source>
        <strain evidence="11 12">AP17</strain>
    </source>
</reference>
<comment type="catalytic activity">
    <reaction evidence="1">
        <text>ATP + protein L-histidine = ADP + protein N-phospho-L-histidine.</text>
        <dbReference type="EC" id="2.7.13.3"/>
    </reaction>
</comment>
<evidence type="ECO:0000313" key="12">
    <source>
        <dbReference type="Proteomes" id="UP000500857"/>
    </source>
</evidence>
<evidence type="ECO:0000256" key="7">
    <source>
        <dbReference type="ARBA" id="ARBA00023012"/>
    </source>
</evidence>
<dbReference type="FunFam" id="3.30.565.10:FF:000006">
    <property type="entry name" value="Sensor histidine kinase WalK"/>
    <property type="match status" value="1"/>
</dbReference>
<dbReference type="SMART" id="SM00304">
    <property type="entry name" value="HAMP"/>
    <property type="match status" value="1"/>
</dbReference>
<keyword evidence="4" id="KW-0597">Phosphoprotein</keyword>
<dbReference type="SMART" id="SM00388">
    <property type="entry name" value="HisKA"/>
    <property type="match status" value="1"/>
</dbReference>
<dbReference type="CDD" id="cd06225">
    <property type="entry name" value="HAMP"/>
    <property type="match status" value="1"/>
</dbReference>
<evidence type="ECO:0000256" key="5">
    <source>
        <dbReference type="ARBA" id="ARBA00022679"/>
    </source>
</evidence>
<dbReference type="CDD" id="cd00082">
    <property type="entry name" value="HisKA"/>
    <property type="match status" value="1"/>
</dbReference>
<keyword evidence="8" id="KW-1133">Transmembrane helix</keyword>
<dbReference type="SUPFAM" id="SSF47384">
    <property type="entry name" value="Homodimeric domain of signal transducing histidine kinase"/>
    <property type="match status" value="1"/>
</dbReference>
<dbReference type="AlphaFoldDB" id="A0A6H1U7C2"/>
<dbReference type="InterPro" id="IPR003661">
    <property type="entry name" value="HisK_dim/P_dom"/>
</dbReference>
<dbReference type="Gene3D" id="3.30.565.10">
    <property type="entry name" value="Histidine kinase-like ATPase, C-terminal domain"/>
    <property type="match status" value="1"/>
</dbReference>
<evidence type="ECO:0000256" key="6">
    <source>
        <dbReference type="ARBA" id="ARBA00022777"/>
    </source>
</evidence>
<dbReference type="Pfam" id="PF00512">
    <property type="entry name" value="HisKA"/>
    <property type="match status" value="1"/>
</dbReference>
<dbReference type="PANTHER" id="PTHR43711">
    <property type="entry name" value="TWO-COMPONENT HISTIDINE KINASE"/>
    <property type="match status" value="1"/>
</dbReference>
<keyword evidence="8" id="KW-0472">Membrane</keyword>
<feature type="transmembrane region" description="Helical" evidence="8">
    <location>
        <begin position="12"/>
        <end position="34"/>
    </location>
</feature>
<dbReference type="Gene3D" id="6.10.340.10">
    <property type="match status" value="1"/>
</dbReference>
<dbReference type="PROSITE" id="PS50885">
    <property type="entry name" value="HAMP"/>
    <property type="match status" value="1"/>
</dbReference>
<dbReference type="PRINTS" id="PR00344">
    <property type="entry name" value="BCTRLSENSOR"/>
</dbReference>
<dbReference type="InterPro" id="IPR004358">
    <property type="entry name" value="Sig_transdc_His_kin-like_C"/>
</dbReference>
<evidence type="ECO:0000256" key="2">
    <source>
        <dbReference type="ARBA" id="ARBA00004370"/>
    </source>
</evidence>
<dbReference type="PROSITE" id="PS50109">
    <property type="entry name" value="HIS_KIN"/>
    <property type="match status" value="1"/>
</dbReference>
<dbReference type="KEGG" id="oxy:HCG48_00925"/>
<dbReference type="GO" id="GO:0000155">
    <property type="term" value="F:phosphorelay sensor kinase activity"/>
    <property type="evidence" value="ECO:0007669"/>
    <property type="project" value="InterPro"/>
</dbReference>
<sequence>MVNQLNLQSRLFLSHLLVAIVGGLSSSIVGTVLAPDFFVVHLERLAGTHSLSLGELTPLLAAFKSAWDQSTFQSGCVGALAAAGLSYWVARRLVSLLLEMEEITQEFAVGRIDRRMPSSDIPELNRLAASFNQMATVLEGVEQRRREIVTDLTHELRTPLTVIRGNLEKLADGAIAPSPSIYRRSIAETRRLERLVRDLQDLSKAEAGYLPVNLQAVDLRPLLESLVEKFSEQLVEEPLSLALECPLELPDVLADPDRLEQVLVNLIGNAMSYTERGSITLRAWCESSSIWVAVADTGEGIAPDELGHVFERFWRSPKARERYSRGTGIGLAICRRSIELQGGEIFVESELGLGSQFKFYLKAAQIPTGRDEVTPYRP</sequence>
<dbReference type="PANTHER" id="PTHR43711:SF1">
    <property type="entry name" value="HISTIDINE KINASE 1"/>
    <property type="match status" value="1"/>
</dbReference>
<dbReference type="EC" id="2.7.13.3" evidence="3"/>
<comment type="subcellular location">
    <subcellularLocation>
        <location evidence="2">Membrane</location>
    </subcellularLocation>
</comment>
<protein>
    <recommendedName>
        <fullName evidence="3">histidine kinase</fullName>
        <ecNumber evidence="3">2.7.13.3</ecNumber>
    </recommendedName>
</protein>
<dbReference type="Pfam" id="PF02518">
    <property type="entry name" value="HATPase_c"/>
    <property type="match status" value="1"/>
</dbReference>
<gene>
    <name evidence="11" type="ORF">HCG48_00925</name>
</gene>
<proteinExistence type="predicted"/>
<evidence type="ECO:0000256" key="1">
    <source>
        <dbReference type="ARBA" id="ARBA00000085"/>
    </source>
</evidence>
<keyword evidence="7" id="KW-0902">Two-component regulatory system</keyword>
<dbReference type="Proteomes" id="UP000500857">
    <property type="component" value="Chromosome"/>
</dbReference>
<dbReference type="InterPro" id="IPR003594">
    <property type="entry name" value="HATPase_dom"/>
</dbReference>
<feature type="domain" description="HAMP" evidence="10">
    <location>
        <begin position="91"/>
        <end position="143"/>
    </location>
</feature>
<name>A0A6H1U7C2_9CYAN</name>
<dbReference type="InterPro" id="IPR036097">
    <property type="entry name" value="HisK_dim/P_sf"/>
</dbReference>
<dbReference type="InterPro" id="IPR005467">
    <property type="entry name" value="His_kinase_dom"/>
</dbReference>
<accession>A0A6H1U7C2</accession>
<dbReference type="InterPro" id="IPR003660">
    <property type="entry name" value="HAMP_dom"/>
</dbReference>
<organism evidence="11 12">
    <name type="scientific">Oxynema aestuarii AP17</name>
    <dbReference type="NCBI Taxonomy" id="2064643"/>
    <lineage>
        <taxon>Bacteria</taxon>
        <taxon>Bacillati</taxon>
        <taxon>Cyanobacteriota</taxon>
        <taxon>Cyanophyceae</taxon>
        <taxon>Oscillatoriophycideae</taxon>
        <taxon>Oscillatoriales</taxon>
        <taxon>Oscillatoriaceae</taxon>
        <taxon>Oxynema</taxon>
        <taxon>Oxynema aestuarii</taxon>
    </lineage>
</organism>
<dbReference type="SMART" id="SM00387">
    <property type="entry name" value="HATPase_c"/>
    <property type="match status" value="1"/>
</dbReference>
<keyword evidence="12" id="KW-1185">Reference proteome</keyword>
<keyword evidence="5" id="KW-0808">Transferase</keyword>
<evidence type="ECO:0000256" key="4">
    <source>
        <dbReference type="ARBA" id="ARBA00022553"/>
    </source>
</evidence>
<feature type="domain" description="Histidine kinase" evidence="9">
    <location>
        <begin position="151"/>
        <end position="365"/>
    </location>
</feature>
<dbReference type="Pfam" id="PF00672">
    <property type="entry name" value="HAMP"/>
    <property type="match status" value="1"/>
</dbReference>
<dbReference type="GO" id="GO:0016020">
    <property type="term" value="C:membrane"/>
    <property type="evidence" value="ECO:0007669"/>
    <property type="project" value="UniProtKB-SubCell"/>
</dbReference>
<evidence type="ECO:0000259" key="9">
    <source>
        <dbReference type="PROSITE" id="PS50109"/>
    </source>
</evidence>
<dbReference type="InterPro" id="IPR050736">
    <property type="entry name" value="Sensor_HK_Regulatory"/>
</dbReference>
<evidence type="ECO:0000259" key="10">
    <source>
        <dbReference type="PROSITE" id="PS50885"/>
    </source>
</evidence>
<keyword evidence="6 11" id="KW-0418">Kinase</keyword>
<dbReference type="EMBL" id="CP051167">
    <property type="protein sequence ID" value="QIZ73529.1"/>
    <property type="molecule type" value="Genomic_DNA"/>
</dbReference>
<dbReference type="Gene3D" id="1.10.287.130">
    <property type="match status" value="1"/>
</dbReference>
<dbReference type="SUPFAM" id="SSF55874">
    <property type="entry name" value="ATPase domain of HSP90 chaperone/DNA topoisomerase II/histidine kinase"/>
    <property type="match status" value="1"/>
</dbReference>
<keyword evidence="8" id="KW-0812">Transmembrane</keyword>